<feature type="region of interest" description="Disordered" evidence="2">
    <location>
        <begin position="420"/>
        <end position="451"/>
    </location>
</feature>
<evidence type="ECO:0000256" key="2">
    <source>
        <dbReference type="SAM" id="MobiDB-lite"/>
    </source>
</evidence>
<reference evidence="3" key="1">
    <citation type="submission" date="2021-01" db="EMBL/GenBank/DDBJ databases">
        <title>A chromosome-scale assembly of European eel, Anguilla anguilla.</title>
        <authorList>
            <person name="Henkel C."/>
            <person name="Jong-Raadsen S.A."/>
            <person name="Dufour S."/>
            <person name="Weltzien F.-A."/>
            <person name="Palstra A.P."/>
            <person name="Pelster B."/>
            <person name="Spaink H.P."/>
            <person name="Van Den Thillart G.E."/>
            <person name="Jansen H."/>
            <person name="Zahm M."/>
            <person name="Klopp C."/>
            <person name="Cedric C."/>
            <person name="Louis A."/>
            <person name="Berthelot C."/>
            <person name="Parey E."/>
            <person name="Roest Crollius H."/>
            <person name="Montfort J."/>
            <person name="Robinson-Rechavi M."/>
            <person name="Bucao C."/>
            <person name="Bouchez O."/>
            <person name="Gislard M."/>
            <person name="Lluch J."/>
            <person name="Milhes M."/>
            <person name="Lampietro C."/>
            <person name="Lopez Roques C."/>
            <person name="Donnadieu C."/>
            <person name="Braasch I."/>
            <person name="Desvignes T."/>
            <person name="Postlethwait J."/>
            <person name="Bobe J."/>
            <person name="Guiguen Y."/>
            <person name="Dirks R."/>
        </authorList>
    </citation>
    <scope>NUCLEOTIDE SEQUENCE</scope>
    <source>
        <strain evidence="3">Tag_6206</strain>
        <tissue evidence="3">Liver</tissue>
    </source>
</reference>
<keyword evidence="4" id="KW-1185">Reference proteome</keyword>
<evidence type="ECO:0000313" key="4">
    <source>
        <dbReference type="Proteomes" id="UP001044222"/>
    </source>
</evidence>
<dbReference type="Proteomes" id="UP001044222">
    <property type="component" value="Chromosome 11"/>
</dbReference>
<feature type="coiled-coil region" evidence="1">
    <location>
        <begin position="813"/>
        <end position="1041"/>
    </location>
</feature>
<protein>
    <recommendedName>
        <fullName evidence="5">Golgin subfamily B member 1-like</fullName>
    </recommendedName>
</protein>
<evidence type="ECO:0008006" key="5">
    <source>
        <dbReference type="Google" id="ProtNLM"/>
    </source>
</evidence>
<feature type="compositionally biased region" description="Basic and acidic residues" evidence="2">
    <location>
        <begin position="146"/>
        <end position="166"/>
    </location>
</feature>
<sequence>MLKWFANDESSQAPGAPAPREASGSQSLAEVAERLAQTEQLAAQLKELIREKDAALGAKDEQLKAEKDACEAKLSKMRLQNRAKVTSLNAQLEELKKQHPPSGKEAKSDSRKAGGDGDPEHSSASRGKILLLKKKVEELEQQLSQREAELRTKTSELDAQRQRGEEMDAMLVERDRKLAEKEAYIVDLQVSTAGGGAGDQALPKSAEEQKTQSTKEESSLQELQMLVQNLTKKVGDGEEKYSLLQEQAESLKELLVKEKEQFEEKENMYKQNIQTFKDIILQKDNRLTEINQKHEQELFRLAAKSDASADLEQLLKALKQKLHEKEEVLLGKTQVIDVLQGEVDGRDQQIKKEMPSQQFEYPLKSCLRTRRLQGEKENAQSKLDAEKHVMRAQLRDLMQKQEAELRQASDRHWAELAEKEQEVEALRRSRPAPREEEEEEKKEAVLKVAPAPADMATEQKIAELQAQAKLKAEEASKSEAKFLKMKAWSKSRIKQLEDELRKGQSGKISPDVNALRSHITELEEEREEMLCKLEQFDEFKTKNEQLVAKLVVYEEQQRKMQADLEQVAKRAASQTSESGSADELQSQVLEWQEMVAEAESTRDQAREEKSVLALRMSHIEEEREALASRQQELEEELAQARGLRPQRGKKPGDSAPRSLQEDFEFDRKQAFQDPKSTLESTASMDGENMGGWWPEYSTPDAGLGLRSVVEELELERNQLQEQILGLEERCQDLEDRLQLQARIESLQNEAERLQAQLAGLRSQQTRDAEKHQMLVTSLNEQLKGLSETQECLESSLIEKEHTLAQTSEKLELIDSLRDSLKEKEVQHREVSERLLQTEHSLTEVTKKCSTFEKQCSELKTSVAELTQKLSTLKEKTHKQEAMIESLQSDLEQTNDELDKLNSTHLEERAQLIHDLQSCEREIDNLKDTLADKDKEISALSSNMSEYAEQVLELKREIKDKEEALVHVETALARAEQKSQILKDSQSSDQQALNAKITDLLEQLRSTECELGEAKEQKELKRKETEELIKQTQEDIQTIQSLRGEIQKLNVNHHSHLAECESQISSLKGQVTASSQKLQESEALLSQLTESNATNEKLQGQLQDKEQMYEKELKSFKEERNKLLADVDKHNKELQALSKQLEEQAVGKERVIKEKQETIALLEQKLNVAQEETEAEREKLREEVTVGERSLSELMEEKNTMQSRISSFETQNSEDRKVIDELLKEKEELTVRTEELSRALEQSQSTVSESLLKNQRMWSTHKITF</sequence>
<feature type="coiled-coil region" evidence="1">
    <location>
        <begin position="301"/>
        <end position="328"/>
    </location>
</feature>
<feature type="region of interest" description="Disordered" evidence="2">
    <location>
        <begin position="75"/>
        <end position="129"/>
    </location>
</feature>
<comment type="caution">
    <text evidence="3">The sequence shown here is derived from an EMBL/GenBank/DDBJ whole genome shotgun (WGS) entry which is preliminary data.</text>
</comment>
<evidence type="ECO:0000256" key="1">
    <source>
        <dbReference type="SAM" id="Coils"/>
    </source>
</evidence>
<feature type="region of interest" description="Disordered" evidence="2">
    <location>
        <begin position="1"/>
        <end position="31"/>
    </location>
</feature>
<feature type="compositionally biased region" description="Basic and acidic residues" evidence="2">
    <location>
        <begin position="205"/>
        <end position="218"/>
    </location>
</feature>
<name>A0A9D3LZK2_ANGAN</name>
<evidence type="ECO:0000313" key="3">
    <source>
        <dbReference type="EMBL" id="KAG5839884.1"/>
    </source>
</evidence>
<organism evidence="3 4">
    <name type="scientific">Anguilla anguilla</name>
    <name type="common">European freshwater eel</name>
    <name type="synonym">Muraena anguilla</name>
    <dbReference type="NCBI Taxonomy" id="7936"/>
    <lineage>
        <taxon>Eukaryota</taxon>
        <taxon>Metazoa</taxon>
        <taxon>Chordata</taxon>
        <taxon>Craniata</taxon>
        <taxon>Vertebrata</taxon>
        <taxon>Euteleostomi</taxon>
        <taxon>Actinopterygii</taxon>
        <taxon>Neopterygii</taxon>
        <taxon>Teleostei</taxon>
        <taxon>Anguilliformes</taxon>
        <taxon>Anguillidae</taxon>
        <taxon>Anguilla</taxon>
    </lineage>
</organism>
<dbReference type="PANTHER" id="PTHR18887">
    <property type="entry name" value="GOLGI-ASSOCIATED PROTEIN GCP360-RELATED"/>
    <property type="match status" value="1"/>
</dbReference>
<accession>A0A9D3LZK2</accession>
<proteinExistence type="predicted"/>
<feature type="region of interest" description="Disordered" evidence="2">
    <location>
        <begin position="192"/>
        <end position="220"/>
    </location>
</feature>
<dbReference type="PANTHER" id="PTHR18887:SF4">
    <property type="entry name" value="GOLGIN SUBFAMILY B MEMBER 1-LIKE"/>
    <property type="match status" value="1"/>
</dbReference>
<feature type="region of interest" description="Disordered" evidence="2">
    <location>
        <begin position="142"/>
        <end position="166"/>
    </location>
</feature>
<feature type="region of interest" description="Disordered" evidence="2">
    <location>
        <begin position="562"/>
        <end position="588"/>
    </location>
</feature>
<keyword evidence="1" id="KW-0175">Coiled coil</keyword>
<dbReference type="EMBL" id="JAFIRN010000011">
    <property type="protein sequence ID" value="KAG5839884.1"/>
    <property type="molecule type" value="Genomic_DNA"/>
</dbReference>
<dbReference type="GO" id="GO:0005794">
    <property type="term" value="C:Golgi apparatus"/>
    <property type="evidence" value="ECO:0007669"/>
    <property type="project" value="InterPro"/>
</dbReference>
<feature type="coiled-coil region" evidence="1">
    <location>
        <begin position="1087"/>
        <end position="1245"/>
    </location>
</feature>
<gene>
    <name evidence="3" type="ORF">ANANG_G00209860</name>
</gene>
<feature type="region of interest" description="Disordered" evidence="2">
    <location>
        <begin position="623"/>
        <end position="681"/>
    </location>
</feature>
<dbReference type="InterPro" id="IPR026202">
    <property type="entry name" value="GOLGB1"/>
</dbReference>
<feature type="compositionally biased region" description="Basic and acidic residues" evidence="2">
    <location>
        <begin position="93"/>
        <end position="123"/>
    </location>
</feature>
<feature type="coiled-coil region" evidence="1">
    <location>
        <begin position="220"/>
        <end position="272"/>
    </location>
</feature>
<dbReference type="AlphaFoldDB" id="A0A9D3LZK2"/>
<feature type="coiled-coil region" evidence="1">
    <location>
        <begin position="702"/>
        <end position="763"/>
    </location>
</feature>
<feature type="compositionally biased region" description="Polar residues" evidence="2">
    <location>
        <begin position="572"/>
        <end position="588"/>
    </location>
</feature>
<dbReference type="Gene3D" id="1.10.287.1490">
    <property type="match status" value="1"/>
</dbReference>